<evidence type="ECO:0000256" key="5">
    <source>
        <dbReference type="ARBA" id="ARBA00022884"/>
    </source>
</evidence>
<evidence type="ECO:0000256" key="2">
    <source>
        <dbReference type="ARBA" id="ARBA00022490"/>
    </source>
</evidence>
<reference evidence="12" key="4">
    <citation type="submission" date="2025-09" db="UniProtKB">
        <authorList>
            <consortium name="Ensembl"/>
        </authorList>
    </citation>
    <scope>IDENTIFICATION</scope>
</reference>
<reference evidence="12" key="2">
    <citation type="journal article" date="2008" name="Genome Biol.">
        <title>Improved genome assembly and evidence-based global gene model set for the chordate Ciona intestinalis: new insight into intron and operon populations.</title>
        <authorList>
            <person name="Satou Y."/>
            <person name="Mineta K."/>
            <person name="Ogasawara M."/>
            <person name="Sasakura Y."/>
            <person name="Shoguchi E."/>
            <person name="Ueno K."/>
            <person name="Yamada L."/>
            <person name="Matsumoto J."/>
            <person name="Wasserscheid J."/>
            <person name="Dewar K."/>
            <person name="Wiley G.B."/>
            <person name="Macmil S.L."/>
            <person name="Roe B.A."/>
            <person name="Zeller R.W."/>
            <person name="Hastings K.E."/>
            <person name="Lemaire P."/>
            <person name="Lindquist E."/>
            <person name="Endo T."/>
            <person name="Hotta K."/>
            <person name="Inaba K."/>
        </authorList>
    </citation>
    <scope>NUCLEOTIDE SEQUENCE [LARGE SCALE GENOMIC DNA]</scope>
    <source>
        <strain evidence="12">wild type</strain>
    </source>
</reference>
<keyword evidence="2 8" id="KW-0963">Cytoplasm</keyword>
<feature type="compositionally biased region" description="Acidic residues" evidence="10">
    <location>
        <begin position="28"/>
        <end position="45"/>
    </location>
</feature>
<keyword evidence="5 8" id="KW-0694">RNA-binding</keyword>
<name>F6U8C7_CIOIN</name>
<keyword evidence="3 8" id="KW-0396">Initiation factor</keyword>
<organism evidence="12 13">
    <name type="scientific">Ciona intestinalis</name>
    <name type="common">Transparent sea squirt</name>
    <name type="synonym">Ascidia intestinalis</name>
    <dbReference type="NCBI Taxonomy" id="7719"/>
    <lineage>
        <taxon>Eukaryota</taxon>
        <taxon>Metazoa</taxon>
        <taxon>Chordata</taxon>
        <taxon>Tunicata</taxon>
        <taxon>Ascidiacea</taxon>
        <taxon>Phlebobranchia</taxon>
        <taxon>Cionidae</taxon>
        <taxon>Ciona</taxon>
    </lineage>
</organism>
<dbReference type="GO" id="GO:0033290">
    <property type="term" value="C:eukaryotic 48S preinitiation complex"/>
    <property type="evidence" value="ECO:0007669"/>
    <property type="project" value="UniProtKB-UniRule"/>
</dbReference>
<feature type="region of interest" description="Disordered" evidence="10">
    <location>
        <begin position="1"/>
        <end position="45"/>
    </location>
</feature>
<dbReference type="AlphaFoldDB" id="F6U8C7"/>
<accession>F6U8C7</accession>
<dbReference type="PANTHER" id="PTHR14068:SF0">
    <property type="entry name" value="EUKARYOTIC TRANSLATION INITIATION FACTOR 3 SUBUNIT B"/>
    <property type="match status" value="1"/>
</dbReference>
<dbReference type="InterPro" id="IPR000504">
    <property type="entry name" value="RRM_dom"/>
</dbReference>
<feature type="domain" description="RRM" evidence="11">
    <location>
        <begin position="66"/>
        <end position="149"/>
    </location>
</feature>
<dbReference type="Gene3D" id="2.130.10.10">
    <property type="entry name" value="YVTN repeat-like/Quinoprotein amine dehydrogenase"/>
    <property type="match status" value="1"/>
</dbReference>
<evidence type="ECO:0000256" key="3">
    <source>
        <dbReference type="ARBA" id="ARBA00022540"/>
    </source>
</evidence>
<dbReference type="CDD" id="cd12278">
    <property type="entry name" value="RRM_eIF3B"/>
    <property type="match status" value="1"/>
</dbReference>
<evidence type="ECO:0000256" key="10">
    <source>
        <dbReference type="SAM" id="MobiDB-lite"/>
    </source>
</evidence>
<evidence type="ECO:0000256" key="1">
    <source>
        <dbReference type="ARBA" id="ARBA00004496"/>
    </source>
</evidence>
<dbReference type="InParanoid" id="F6U8C7"/>
<comment type="subunit">
    <text evidence="7">Component of the eukaryotic translation initiation factor 3 (eIF-3) complex. The eIF-3 complex interacts with pix. Interacts with mxt.</text>
</comment>
<dbReference type="GO" id="GO:0003743">
    <property type="term" value="F:translation initiation factor activity"/>
    <property type="evidence" value="ECO:0007669"/>
    <property type="project" value="UniProtKB-UniRule"/>
</dbReference>
<evidence type="ECO:0000256" key="7">
    <source>
        <dbReference type="ARBA" id="ARBA00047068"/>
    </source>
</evidence>
<feature type="compositionally biased region" description="Basic and acidic residues" evidence="10">
    <location>
        <begin position="12"/>
        <end position="23"/>
    </location>
</feature>
<evidence type="ECO:0000256" key="4">
    <source>
        <dbReference type="ARBA" id="ARBA00022574"/>
    </source>
</evidence>
<dbReference type="InterPro" id="IPR013979">
    <property type="entry name" value="TIF_beta_prop-like"/>
</dbReference>
<dbReference type="OMA" id="LWGGPQF"/>
<dbReference type="InterPro" id="IPR011400">
    <property type="entry name" value="EIF3B"/>
</dbReference>
<dbReference type="Proteomes" id="UP000008144">
    <property type="component" value="Chromosome 3"/>
</dbReference>
<comment type="function">
    <text evidence="9">Component of the eukaryotic translation initiation factor 3 (eIF-3) complex, which is involved in protein synthesis and, together with other initiation factors, stimulates binding of mRNA and methionyl-tRNAi to the 40S ribosome.</text>
</comment>
<dbReference type="GO" id="GO:0005852">
    <property type="term" value="C:eukaryotic translation initiation factor 3 complex"/>
    <property type="evidence" value="ECO:0000318"/>
    <property type="project" value="GO_Central"/>
</dbReference>
<dbReference type="Ensembl" id="ENSCINT00000007461.3">
    <property type="protein sequence ID" value="ENSCINP00000007461.3"/>
    <property type="gene ID" value="ENSCING00000003620.3"/>
</dbReference>
<dbReference type="STRING" id="7719.ENSCINP00000007461"/>
<dbReference type="FunCoup" id="F6U8C7">
    <property type="interactions" value="1065"/>
</dbReference>
<dbReference type="EMBL" id="EAAA01001754">
    <property type="status" value="NOT_ANNOTATED_CDS"/>
    <property type="molecule type" value="Genomic_DNA"/>
</dbReference>
<protein>
    <recommendedName>
        <fullName evidence="8 9">Eukaryotic translation initiation factor 3 subunit B</fullName>
        <shortName evidence="8 9">eIF3b</shortName>
    </recommendedName>
    <alternativeName>
        <fullName evidence="8">Eukaryotic translation initiation factor 3 subunit 9</fullName>
    </alternativeName>
</protein>
<reference evidence="13" key="1">
    <citation type="journal article" date="2002" name="Science">
        <title>The draft genome of Ciona intestinalis: insights into chordate and vertebrate origins.</title>
        <authorList>
            <person name="Dehal P."/>
            <person name="Satou Y."/>
            <person name="Campbell R.K."/>
            <person name="Chapman J."/>
            <person name="Degnan B."/>
            <person name="De Tomaso A."/>
            <person name="Davidson B."/>
            <person name="Di Gregorio A."/>
            <person name="Gelpke M."/>
            <person name="Goodstein D.M."/>
            <person name="Harafuji N."/>
            <person name="Hastings K.E."/>
            <person name="Ho I."/>
            <person name="Hotta K."/>
            <person name="Huang W."/>
            <person name="Kawashima T."/>
            <person name="Lemaire P."/>
            <person name="Martinez D."/>
            <person name="Meinertzhagen I.A."/>
            <person name="Necula S."/>
            <person name="Nonaka M."/>
            <person name="Putnam N."/>
            <person name="Rash S."/>
            <person name="Saiga H."/>
            <person name="Satake M."/>
            <person name="Terry A."/>
            <person name="Yamada L."/>
            <person name="Wang H.G."/>
            <person name="Awazu S."/>
            <person name="Azumi K."/>
            <person name="Boore J."/>
            <person name="Branno M."/>
            <person name="Chin-Bow S."/>
            <person name="DeSantis R."/>
            <person name="Doyle S."/>
            <person name="Francino P."/>
            <person name="Keys D.N."/>
            <person name="Haga S."/>
            <person name="Hayashi H."/>
            <person name="Hino K."/>
            <person name="Imai K.S."/>
            <person name="Inaba K."/>
            <person name="Kano S."/>
            <person name="Kobayashi K."/>
            <person name="Kobayashi M."/>
            <person name="Lee B.I."/>
            <person name="Makabe K.W."/>
            <person name="Manohar C."/>
            <person name="Matassi G."/>
            <person name="Medina M."/>
            <person name="Mochizuki Y."/>
            <person name="Mount S."/>
            <person name="Morishita T."/>
            <person name="Miura S."/>
            <person name="Nakayama A."/>
            <person name="Nishizaka S."/>
            <person name="Nomoto H."/>
            <person name="Ohta F."/>
            <person name="Oishi K."/>
            <person name="Rigoutsos I."/>
            <person name="Sano M."/>
            <person name="Sasaki A."/>
            <person name="Sasakura Y."/>
            <person name="Shoguchi E."/>
            <person name="Shin-i T."/>
            <person name="Spagnuolo A."/>
            <person name="Stainier D."/>
            <person name="Suzuki M.M."/>
            <person name="Tassy O."/>
            <person name="Takatori N."/>
            <person name="Tokuoka M."/>
            <person name="Yagi K."/>
            <person name="Yoshizaki F."/>
            <person name="Wada S."/>
            <person name="Zhang C."/>
            <person name="Hyatt P.D."/>
            <person name="Larimer F."/>
            <person name="Detter C."/>
            <person name="Doggett N."/>
            <person name="Glavina T."/>
            <person name="Hawkins T."/>
            <person name="Richardson P."/>
            <person name="Lucas S."/>
            <person name="Kohara Y."/>
            <person name="Levine M."/>
            <person name="Satoh N."/>
            <person name="Rokhsar D.S."/>
        </authorList>
    </citation>
    <scope>NUCLEOTIDE SEQUENCE [LARGE SCALE GENOMIC DNA]</scope>
</reference>
<dbReference type="InterPro" id="IPR012677">
    <property type="entry name" value="Nucleotide-bd_a/b_plait_sf"/>
</dbReference>
<dbReference type="HOGENOM" id="CLU_011152_1_0_1"/>
<dbReference type="GO" id="GO:0003723">
    <property type="term" value="F:RNA binding"/>
    <property type="evidence" value="ECO:0007669"/>
    <property type="project" value="UniProtKB-UniRule"/>
</dbReference>
<comment type="similarity">
    <text evidence="8 9">Belongs to the eIF-3 subunit B family.</text>
</comment>
<dbReference type="SUPFAM" id="SSF54928">
    <property type="entry name" value="RNA-binding domain, RBD"/>
    <property type="match status" value="1"/>
</dbReference>
<evidence type="ECO:0000313" key="13">
    <source>
        <dbReference type="Proteomes" id="UP000008144"/>
    </source>
</evidence>
<dbReference type="PROSITE" id="PS50102">
    <property type="entry name" value="RRM"/>
    <property type="match status" value="1"/>
</dbReference>
<keyword evidence="13" id="KW-1185">Reference proteome</keyword>
<evidence type="ECO:0000313" key="12">
    <source>
        <dbReference type="Ensembl" id="ENSCINP00000007461.3"/>
    </source>
</evidence>
<sequence>MVTSMDGEQDWEDVKPRKKRQDDIINGSEEEPDFSDPEDFEEDVSDSEFLADVLEKKPKEADGIDAVIVVDNVPVVGEERLGKLKIVITKIFSKFGKIHSDYYPEFEGKTKGYIFIEYEQDKSAKDAVKGADGYKLDKSHAFRVNLFSDFEKYKNVTENWTPPEKQPLKDVGNLYYFLEDEDCNNQFSVIYEGGVKTGIFLNTAAEPSLLEQRERWTETYTRWSPKGAYLATFHAKGIALWGGEKFRQIQRFTHPGVQLIDFSPCERYLVTFSPMQDPSRGDDIQAITVWEIFTGLKKRSFHADMSGEDRQWPIFKTKYDGKYFARKAKGVLSVYETPSMGLVDKKSIAIDGISEFFWSPADNMLAFWIPENNQIPARVTILAIPSKKEVRVKNLFNVSDIRLNWHKQGKFLCVKVDRYNKAKKANISNFEIFHIMEKQVPVDIVELKEQVIAFAWEPTGNKFCCLHGEAPRISAMFFEIKGGKIEHLGTMEKKQATHIFWSPAGQFVLLVGLNSFSSSQLEFIDTADMTVMNSGEHHMVSDVEWDPTGRYLVSIVSWWEHKIDNAYWVWSFQGRLMRKYPMEQLCQLLWRPKPKSILSADHIKKIRKNHKSFSKIFEAKDRLLQSRVSKEIIDKRRSLMEEFTNYRKHCNEVYQHTTPYRRELRNGVMTDEVDYQAEDLDEVTVEILIEEEETILNDKE</sequence>
<reference evidence="12" key="3">
    <citation type="submission" date="2025-08" db="UniProtKB">
        <authorList>
            <consortium name="Ensembl"/>
        </authorList>
    </citation>
    <scope>IDENTIFICATION</scope>
</reference>
<comment type="subcellular location">
    <subcellularLocation>
        <location evidence="1 8 9">Cytoplasm</location>
    </subcellularLocation>
</comment>
<dbReference type="Gene3D" id="3.30.70.330">
    <property type="match status" value="1"/>
</dbReference>
<evidence type="ECO:0000256" key="6">
    <source>
        <dbReference type="ARBA" id="ARBA00022917"/>
    </source>
</evidence>
<dbReference type="GO" id="GO:0006413">
    <property type="term" value="P:translational initiation"/>
    <property type="evidence" value="ECO:0000318"/>
    <property type="project" value="GO_Central"/>
</dbReference>
<dbReference type="GO" id="GO:0016282">
    <property type="term" value="C:eukaryotic 43S preinitiation complex"/>
    <property type="evidence" value="ECO:0007669"/>
    <property type="project" value="UniProtKB-UniRule"/>
</dbReference>
<proteinExistence type="inferred from homology"/>
<gene>
    <name evidence="12" type="primary">LOC100182767</name>
</gene>
<evidence type="ECO:0000256" key="8">
    <source>
        <dbReference type="HAMAP-Rule" id="MF_03001"/>
    </source>
</evidence>
<dbReference type="SMART" id="SM00360">
    <property type="entry name" value="RRM"/>
    <property type="match status" value="1"/>
</dbReference>
<evidence type="ECO:0000259" key="11">
    <source>
        <dbReference type="PROSITE" id="PS50102"/>
    </source>
</evidence>
<dbReference type="HAMAP" id="MF_03001">
    <property type="entry name" value="eIF3b"/>
    <property type="match status" value="1"/>
</dbReference>
<dbReference type="Pfam" id="PF00076">
    <property type="entry name" value="RRM_1"/>
    <property type="match status" value="1"/>
</dbReference>
<dbReference type="InterPro" id="IPR035979">
    <property type="entry name" value="RBD_domain_sf"/>
</dbReference>
<dbReference type="GO" id="GO:0001732">
    <property type="term" value="P:formation of cytoplasmic translation initiation complex"/>
    <property type="evidence" value="ECO:0007669"/>
    <property type="project" value="UniProtKB-UniRule"/>
</dbReference>
<dbReference type="InterPro" id="IPR034363">
    <property type="entry name" value="eIF3B_RRM"/>
</dbReference>
<dbReference type="GO" id="GO:0031369">
    <property type="term" value="F:translation initiation factor binding"/>
    <property type="evidence" value="ECO:0007669"/>
    <property type="project" value="InterPro"/>
</dbReference>
<dbReference type="FunFam" id="3.30.70.330:FF:000607">
    <property type="entry name" value="Eukaryotic translation initiation factor 3 subunit B"/>
    <property type="match status" value="1"/>
</dbReference>
<evidence type="ECO:0000256" key="9">
    <source>
        <dbReference type="PIRNR" id="PIRNR036424"/>
    </source>
</evidence>
<dbReference type="InterPro" id="IPR015943">
    <property type="entry name" value="WD40/YVTN_repeat-like_dom_sf"/>
</dbReference>
<dbReference type="PANTHER" id="PTHR14068">
    <property type="entry name" value="EUKARYOTIC TRANSLATION INITIATION FACTOR 3 EIF3 -RELATED"/>
    <property type="match status" value="1"/>
</dbReference>
<dbReference type="PIRSF" id="PIRSF036424">
    <property type="entry name" value="eIF3b"/>
    <property type="match status" value="1"/>
</dbReference>
<dbReference type="GeneTree" id="ENSGT00550000074913"/>
<keyword evidence="4" id="KW-0853">WD repeat</keyword>
<keyword evidence="6 8" id="KW-0648">Protein biosynthesis</keyword>
<dbReference type="SUPFAM" id="SSF82171">
    <property type="entry name" value="DPP6 N-terminal domain-like"/>
    <property type="match status" value="1"/>
</dbReference>
<dbReference type="Pfam" id="PF08662">
    <property type="entry name" value="eIF2A"/>
    <property type="match status" value="1"/>
</dbReference>
<comment type="function">
    <text evidence="8">RNA-binding component of the eukaryotic translation initiation factor 3 (eIF-3) complex, which is involved in protein synthesis of a specialized repertoire of mRNAs and, together with other initiation factors, stimulates binding of mRNA and methionyl-tRNAi to the 40S ribosome. The eIF-3 complex specifically targets and initiates translation of a subset of mRNAs involved in cell proliferation.</text>
</comment>